<evidence type="ECO:0000313" key="1">
    <source>
        <dbReference type="EMBL" id="ROU06798.1"/>
    </source>
</evidence>
<dbReference type="Proteomes" id="UP000268051">
    <property type="component" value="Unassembled WGS sequence"/>
</dbReference>
<gene>
    <name evidence="1" type="ORF">EB837_26790</name>
</gene>
<name>A0A3N2RH84_9ENTR</name>
<proteinExistence type="predicted"/>
<organism evidence="1 2">
    <name type="scientific">Kluyvera ascorbata</name>
    <dbReference type="NCBI Taxonomy" id="51288"/>
    <lineage>
        <taxon>Bacteria</taxon>
        <taxon>Pseudomonadati</taxon>
        <taxon>Pseudomonadota</taxon>
        <taxon>Gammaproteobacteria</taxon>
        <taxon>Enterobacterales</taxon>
        <taxon>Enterobacteriaceae</taxon>
        <taxon>Kluyvera</taxon>
    </lineage>
</organism>
<accession>A0A3N2RH84</accession>
<protein>
    <submittedName>
        <fullName evidence="1">Indolepyruvate decarboxylase</fullName>
    </submittedName>
</protein>
<dbReference type="AlphaFoldDB" id="A0A3N2RH84"/>
<dbReference type="EMBL" id="RHFN01000166">
    <property type="protein sequence ID" value="ROU06798.1"/>
    <property type="molecule type" value="Genomic_DNA"/>
</dbReference>
<reference evidence="1 2" key="1">
    <citation type="submission" date="2018-10" db="EMBL/GenBank/DDBJ databases">
        <title>Horizontal transference of carbapenem resistance between Klebsiella pneumoniae and Kluyvera ascorbata during abdominal infection: a case report.</title>
        <authorList>
            <person name="Raro O.H.F."/>
            <person name="Lima-Morales D."/>
            <person name="Barth A.L."/>
            <person name="Paim T.G.S."/>
            <person name="Mott M.P."/>
            <person name="Riche C.V.W."/>
            <person name="Teixeira U.F."/>
            <person name="Waechter F."/>
            <person name="Dias C.A.G."/>
        </authorList>
    </citation>
    <scope>NUCLEOTIDE SEQUENCE [LARGE SCALE GENOMIC DNA]</scope>
    <source>
        <strain evidence="1 2">OT2</strain>
    </source>
</reference>
<evidence type="ECO:0000313" key="2">
    <source>
        <dbReference type="Proteomes" id="UP000268051"/>
    </source>
</evidence>
<sequence length="71" mass="7973">MISRGACLVNHSSSADKTGCVYVYTKQCSAWSTLLFLRNYCCTLPLSAPIWTVGTLIQYSNYPCPKMRIMD</sequence>
<keyword evidence="1" id="KW-0670">Pyruvate</keyword>
<feature type="non-terminal residue" evidence="1">
    <location>
        <position position="71"/>
    </location>
</feature>
<comment type="caution">
    <text evidence="1">The sequence shown here is derived from an EMBL/GenBank/DDBJ whole genome shotgun (WGS) entry which is preliminary data.</text>
</comment>